<evidence type="ECO:0000313" key="2">
    <source>
        <dbReference type="Proteomes" id="UP000002640"/>
    </source>
</evidence>
<reference evidence="1 2" key="1">
    <citation type="journal article" date="2006" name="Science">
        <title>Phytophthora genome sequences uncover evolutionary origins and mechanisms of pathogenesis.</title>
        <authorList>
            <person name="Tyler B.M."/>
            <person name="Tripathy S."/>
            <person name="Zhang X."/>
            <person name="Dehal P."/>
            <person name="Jiang R.H."/>
            <person name="Aerts A."/>
            <person name="Arredondo F.D."/>
            <person name="Baxter L."/>
            <person name="Bensasson D."/>
            <person name="Beynon J.L."/>
            <person name="Chapman J."/>
            <person name="Damasceno C.M."/>
            <person name="Dorrance A.E."/>
            <person name="Dou D."/>
            <person name="Dickerman A.W."/>
            <person name="Dubchak I.L."/>
            <person name="Garbelotto M."/>
            <person name="Gijzen M."/>
            <person name="Gordon S.G."/>
            <person name="Govers F."/>
            <person name="Grunwald N.J."/>
            <person name="Huang W."/>
            <person name="Ivors K.L."/>
            <person name="Jones R.W."/>
            <person name="Kamoun S."/>
            <person name="Krampis K."/>
            <person name="Lamour K.H."/>
            <person name="Lee M.K."/>
            <person name="McDonald W.H."/>
            <person name="Medina M."/>
            <person name="Meijer H.J."/>
            <person name="Nordberg E.K."/>
            <person name="Maclean D.J."/>
            <person name="Ospina-Giraldo M.D."/>
            <person name="Morris P.F."/>
            <person name="Phuntumart V."/>
            <person name="Putnam N.H."/>
            <person name="Rash S."/>
            <person name="Rose J.K."/>
            <person name="Sakihama Y."/>
            <person name="Salamov A.A."/>
            <person name="Savidor A."/>
            <person name="Scheuring C.F."/>
            <person name="Smith B.M."/>
            <person name="Sobral B.W."/>
            <person name="Terry A."/>
            <person name="Torto-Alalibo T.A."/>
            <person name="Win J."/>
            <person name="Xu Z."/>
            <person name="Zhang H."/>
            <person name="Grigoriev I.V."/>
            <person name="Rokhsar D.S."/>
            <person name="Boore J.L."/>
        </authorList>
    </citation>
    <scope>NUCLEOTIDE SEQUENCE [LARGE SCALE GENOMIC DNA]</scope>
    <source>
        <strain evidence="1 2">P6497</strain>
    </source>
</reference>
<sequence>MERSDLAFVELAAGAGMAVASWGSGGAPAAGFALKICDGYGGLPNTVVELVNHNREVLTALSSEVSTMETQLRGVVGRANEIEISFTGNAQYPSHNGAFGYRVCPDFTLKIFEYSGIGTGINVYCHPSLRTCTFDTGEDGYRQAVAEDEYDTPIDDDEYSGDLVVTPHNADEIGRRIGVDLGSDIDESDGEEYRRETVEMNATEGPNADVTKRKTDNASIPTGCQKERCRVLRRALEMRRAGTLFVQQASGSYNSLSKATLDTFNISHEFPAGWAVRPQKGSMYGAKYIGPFRAEIQELFCRGKVSSAERKGPGGMLEVLRLRYPDRFDLPSENEIRQEITKSKRQCTQHGEGQKARITKDQISFLEQLLSREPDTAPKVLVAEFRAVYKESELTDNQINYQAKKIKKEFD</sequence>
<keyword evidence="2" id="KW-1185">Reference proteome</keyword>
<organism evidence="1 2">
    <name type="scientific">Phytophthora sojae (strain P6497)</name>
    <name type="common">Soybean stem and root rot agent</name>
    <name type="synonym">Phytophthora megasperma f. sp. glycines</name>
    <dbReference type="NCBI Taxonomy" id="1094619"/>
    <lineage>
        <taxon>Eukaryota</taxon>
        <taxon>Sar</taxon>
        <taxon>Stramenopiles</taxon>
        <taxon>Oomycota</taxon>
        <taxon>Peronosporomycetes</taxon>
        <taxon>Peronosporales</taxon>
        <taxon>Peronosporaceae</taxon>
        <taxon>Phytophthora</taxon>
    </lineage>
</organism>
<dbReference type="GeneID" id="20641696"/>
<gene>
    <name evidence="1" type="ORF">PHYSODRAFT_299118</name>
</gene>
<dbReference type="InParanoid" id="G4ZC87"/>
<protein>
    <submittedName>
        <fullName evidence="1">Uncharacterized protein</fullName>
    </submittedName>
</protein>
<name>G4ZC87_PHYSP</name>
<dbReference type="EMBL" id="JH159153">
    <property type="protein sequence ID" value="EGZ21368.1"/>
    <property type="molecule type" value="Genomic_DNA"/>
</dbReference>
<dbReference type="KEGG" id="psoj:PHYSODRAFT_299118"/>
<dbReference type="RefSeq" id="XP_009524085.1">
    <property type="nucleotide sequence ID" value="XM_009525790.1"/>
</dbReference>
<dbReference type="AlphaFoldDB" id="G4ZC87"/>
<dbReference type="Proteomes" id="UP000002640">
    <property type="component" value="Unassembled WGS sequence"/>
</dbReference>
<proteinExistence type="predicted"/>
<accession>G4ZC87</accession>
<dbReference type="SMR" id="G4ZC87"/>
<evidence type="ECO:0000313" key="1">
    <source>
        <dbReference type="EMBL" id="EGZ21368.1"/>
    </source>
</evidence>